<reference evidence="1" key="1">
    <citation type="journal article" date="2023" name="Genome Biol. Evol.">
        <title>Long-read-based Genome Assembly of Drosophila gunungcola Reveals Fewer Chemosensory Genes in Flower-breeding Species.</title>
        <authorList>
            <person name="Negi A."/>
            <person name="Liao B.Y."/>
            <person name="Yeh S.D."/>
        </authorList>
    </citation>
    <scope>NUCLEOTIDE SEQUENCE</scope>
    <source>
        <strain evidence="1">Sukarami</strain>
    </source>
</reference>
<dbReference type="Proteomes" id="UP001059596">
    <property type="component" value="Unassembled WGS sequence"/>
</dbReference>
<proteinExistence type="predicted"/>
<protein>
    <submittedName>
        <fullName evidence="1">Uncharacterized protein</fullName>
    </submittedName>
</protein>
<sequence length="54" mass="6462">MKMSEFTRLCNAQQDIHTQFLKRAMVPVYVEVVLWQRSSSNALWYCKQNLQRAL</sequence>
<gene>
    <name evidence="1" type="ORF">M5D96_011976</name>
</gene>
<dbReference type="AlphaFoldDB" id="A0A9Q0BJX3"/>
<evidence type="ECO:0000313" key="1">
    <source>
        <dbReference type="EMBL" id="KAI8035237.1"/>
    </source>
</evidence>
<name>A0A9Q0BJX3_9MUSC</name>
<evidence type="ECO:0000313" key="2">
    <source>
        <dbReference type="Proteomes" id="UP001059596"/>
    </source>
</evidence>
<comment type="caution">
    <text evidence="1">The sequence shown here is derived from an EMBL/GenBank/DDBJ whole genome shotgun (WGS) entry which is preliminary data.</text>
</comment>
<keyword evidence="2" id="KW-1185">Reference proteome</keyword>
<dbReference type="EMBL" id="JAMKOV010000043">
    <property type="protein sequence ID" value="KAI8035237.1"/>
    <property type="molecule type" value="Genomic_DNA"/>
</dbReference>
<accession>A0A9Q0BJX3</accession>
<organism evidence="1 2">
    <name type="scientific">Drosophila gunungcola</name>
    <name type="common">fruit fly</name>
    <dbReference type="NCBI Taxonomy" id="103775"/>
    <lineage>
        <taxon>Eukaryota</taxon>
        <taxon>Metazoa</taxon>
        <taxon>Ecdysozoa</taxon>
        <taxon>Arthropoda</taxon>
        <taxon>Hexapoda</taxon>
        <taxon>Insecta</taxon>
        <taxon>Pterygota</taxon>
        <taxon>Neoptera</taxon>
        <taxon>Endopterygota</taxon>
        <taxon>Diptera</taxon>
        <taxon>Brachycera</taxon>
        <taxon>Muscomorpha</taxon>
        <taxon>Ephydroidea</taxon>
        <taxon>Drosophilidae</taxon>
        <taxon>Drosophila</taxon>
        <taxon>Sophophora</taxon>
    </lineage>
</organism>